<dbReference type="PANTHER" id="PTHR31689:SF0">
    <property type="entry name" value="DIAMINOPIMELATE EPIMERASE"/>
    <property type="match status" value="1"/>
</dbReference>
<feature type="binding site" evidence="8">
    <location>
        <position position="170"/>
    </location>
    <ligand>
        <name>substrate</name>
    </ligand>
</feature>
<keyword evidence="11" id="KW-1185">Reference proteome</keyword>
<evidence type="ECO:0000256" key="7">
    <source>
        <dbReference type="ARBA" id="ARBA00051712"/>
    </source>
</evidence>
<feature type="binding site" evidence="8">
    <location>
        <position position="46"/>
    </location>
    <ligand>
        <name>substrate</name>
    </ligand>
</feature>
<evidence type="ECO:0000256" key="6">
    <source>
        <dbReference type="ARBA" id="ARBA00023235"/>
    </source>
</evidence>
<sequence>MKLHFTKMHGAGNDFIVIDAIHQEIDFTPAQWQRLADRRFGIGADQILVVEKPRLPGCDFRYRIYNNDGGEVEQCGNGARAFVKFVSEKGLSTKDSIRVETMAGIIAPRLELDGSITVDMGAPVLEPALVPFDANGLDGVAQGNDTVWPLDLALPDQPSPVLVSVVSMGNPHAVQVVDDVDAQDLEVTGPRIEHHPRFPRRVNAGYMQVVDRQHVKLRVFERGAGETLACGTGACAAAVAGILRGLLDSPVRISARGGELSIAWQGPGQPVLMTGPAVTVFEGTIEL</sequence>
<dbReference type="Gene3D" id="3.10.310.10">
    <property type="entry name" value="Diaminopimelate Epimerase, Chain A, domain 1"/>
    <property type="match status" value="2"/>
</dbReference>
<dbReference type="Pfam" id="PF01678">
    <property type="entry name" value="DAP_epimerase"/>
    <property type="match status" value="2"/>
</dbReference>
<feature type="site" description="Could be important to modulate the pK values of the two catalytic cysteine residues" evidence="8">
    <location>
        <position position="172"/>
    </location>
</feature>
<organism evidence="10 11">
    <name type="scientific">Janthinobacterium rivuli</name>
    <dbReference type="NCBI Taxonomy" id="2751478"/>
    <lineage>
        <taxon>Bacteria</taxon>
        <taxon>Pseudomonadati</taxon>
        <taxon>Pseudomonadota</taxon>
        <taxon>Betaproteobacteria</taxon>
        <taxon>Burkholderiales</taxon>
        <taxon>Oxalobacteraceae</taxon>
        <taxon>Janthinobacterium</taxon>
    </lineage>
</organism>
<feature type="binding site" evidence="8">
    <location>
        <position position="203"/>
    </location>
    <ligand>
        <name>substrate</name>
    </ligand>
</feature>
<evidence type="ECO:0000256" key="5">
    <source>
        <dbReference type="ARBA" id="ARBA00023154"/>
    </source>
</evidence>
<dbReference type="HAMAP" id="MF_00197">
    <property type="entry name" value="DAP_epimerase"/>
    <property type="match status" value="1"/>
</dbReference>
<feature type="binding site" evidence="8">
    <location>
        <begin position="221"/>
        <end position="222"/>
    </location>
    <ligand>
        <name>substrate</name>
    </ligand>
</feature>
<dbReference type="InterPro" id="IPR001653">
    <property type="entry name" value="DAP_epimerase_DapF"/>
</dbReference>
<evidence type="ECO:0000256" key="2">
    <source>
        <dbReference type="ARBA" id="ARBA00010219"/>
    </source>
</evidence>
<evidence type="ECO:0000256" key="3">
    <source>
        <dbReference type="ARBA" id="ARBA00013080"/>
    </source>
</evidence>
<keyword evidence="5 8" id="KW-0457">Lysine biosynthesis</keyword>
<feature type="binding site" evidence="8">
    <location>
        <position position="13"/>
    </location>
    <ligand>
        <name>substrate</name>
    </ligand>
</feature>
<feature type="binding site" evidence="8">
    <location>
        <begin position="231"/>
        <end position="232"/>
    </location>
    <ligand>
        <name>substrate</name>
    </ligand>
</feature>
<keyword evidence="8" id="KW-0963">Cytoplasm</keyword>
<dbReference type="EC" id="5.1.1.7" evidence="3 8"/>
<dbReference type="PANTHER" id="PTHR31689">
    <property type="entry name" value="DIAMINOPIMELATE EPIMERASE, CHLOROPLASTIC"/>
    <property type="match status" value="1"/>
</dbReference>
<evidence type="ECO:0000313" key="10">
    <source>
        <dbReference type="EMBL" id="WFR80114.1"/>
    </source>
</evidence>
<accession>A0ABY8I5D7</accession>
<feature type="site" description="Could be important to modulate the pK values of the two catalytic cysteine residues" evidence="8">
    <location>
        <position position="221"/>
    </location>
</feature>
<feature type="active site" evidence="9">
    <location>
        <position position="75"/>
    </location>
</feature>
<dbReference type="PROSITE" id="PS01326">
    <property type="entry name" value="DAP_EPIMERASE"/>
    <property type="match status" value="1"/>
</dbReference>
<evidence type="ECO:0000256" key="4">
    <source>
        <dbReference type="ARBA" id="ARBA00022605"/>
    </source>
</evidence>
<comment type="similarity">
    <text evidence="2 8">Belongs to the diaminopimelate epimerase family.</text>
</comment>
<keyword evidence="4 8" id="KW-0028">Amino-acid biosynthesis</keyword>
<name>A0ABY8I5D7_9BURK</name>
<comment type="subcellular location">
    <subcellularLocation>
        <location evidence="8">Cytoplasm</location>
    </subcellularLocation>
</comment>
<dbReference type="NCBIfam" id="TIGR00652">
    <property type="entry name" value="DapF"/>
    <property type="match status" value="1"/>
</dbReference>
<comment type="function">
    <text evidence="8">Catalyzes the stereoinversion of LL-2,6-diaminopimelate (L,L-DAP) to meso-diaminopimelate (meso-DAP), a precursor of L-lysine and an essential component of the bacterial peptidoglycan.</text>
</comment>
<protein>
    <recommendedName>
        <fullName evidence="3 8">Diaminopimelate epimerase</fullName>
        <shortName evidence="8">DAP epimerase</shortName>
        <ecNumber evidence="3 8">5.1.1.7</ecNumber>
    </recommendedName>
    <alternativeName>
        <fullName evidence="8">PLP-independent amino acid racemase</fullName>
    </alternativeName>
</protein>
<proteinExistence type="inferred from homology"/>
<dbReference type="EMBL" id="CP121464">
    <property type="protein sequence ID" value="WFR80114.1"/>
    <property type="molecule type" value="Genomic_DNA"/>
</dbReference>
<feature type="active site" description="Proton donor" evidence="8">
    <location>
        <position position="75"/>
    </location>
</feature>
<dbReference type="GO" id="GO:0008837">
    <property type="term" value="F:diaminopimelate epimerase activity"/>
    <property type="evidence" value="ECO:0007669"/>
    <property type="project" value="UniProtKB-EC"/>
</dbReference>
<feature type="binding site" evidence="8">
    <location>
        <begin position="76"/>
        <end position="77"/>
    </location>
    <ligand>
        <name>substrate</name>
    </ligand>
</feature>
<dbReference type="InterPro" id="IPR018510">
    <property type="entry name" value="DAP_epimerase_AS"/>
</dbReference>
<feature type="active site" description="Proton acceptor" evidence="8">
    <location>
        <position position="230"/>
    </location>
</feature>
<evidence type="ECO:0000256" key="9">
    <source>
        <dbReference type="PROSITE-ProRule" id="PRU10125"/>
    </source>
</evidence>
<comment type="catalytic activity">
    <reaction evidence="7 8">
        <text>(2S,6S)-2,6-diaminopimelate = meso-2,6-diaminopimelate</text>
        <dbReference type="Rhea" id="RHEA:15393"/>
        <dbReference type="ChEBI" id="CHEBI:57609"/>
        <dbReference type="ChEBI" id="CHEBI:57791"/>
        <dbReference type="EC" id="5.1.1.7"/>
    </reaction>
</comment>
<dbReference type="Proteomes" id="UP001219584">
    <property type="component" value="Chromosome"/>
</dbReference>
<evidence type="ECO:0000256" key="1">
    <source>
        <dbReference type="ARBA" id="ARBA00005196"/>
    </source>
</evidence>
<comment type="subunit">
    <text evidence="8">Homodimer.</text>
</comment>
<keyword evidence="6 8" id="KW-0413">Isomerase</keyword>
<dbReference type="SUPFAM" id="SSF54506">
    <property type="entry name" value="Diaminopimelate epimerase-like"/>
    <property type="match status" value="1"/>
</dbReference>
<dbReference type="RefSeq" id="WP_278317523.1">
    <property type="nucleotide sequence ID" value="NZ_CP121464.1"/>
</dbReference>
<reference evidence="10 11" key="1">
    <citation type="submission" date="2023-04" db="EMBL/GenBank/DDBJ databases">
        <title>Nanopore sequencing of Janthinobacterium from water.</title>
        <authorList>
            <person name="Ciuchcinski K."/>
            <person name="Rokowska A."/>
            <person name="Dziewit L."/>
        </authorList>
    </citation>
    <scope>NUCLEOTIDE SEQUENCE [LARGE SCALE GENOMIC DNA]</scope>
    <source>
        <strain evidence="10 11">DEMB2</strain>
    </source>
</reference>
<gene>
    <name evidence="8 10" type="primary">dapF</name>
    <name evidence="10" type="ORF">P9875_02735</name>
</gene>
<comment type="pathway">
    <text evidence="1 8">Amino-acid biosynthesis; L-lysine biosynthesis via DAP pathway; DL-2,6-diaminopimelate from LL-2,6-diaminopimelate: step 1/1.</text>
</comment>
<evidence type="ECO:0000313" key="11">
    <source>
        <dbReference type="Proteomes" id="UP001219584"/>
    </source>
</evidence>
<feature type="binding site" evidence="8">
    <location>
        <position position="66"/>
    </location>
    <ligand>
        <name>substrate</name>
    </ligand>
</feature>
<evidence type="ECO:0000256" key="8">
    <source>
        <dbReference type="HAMAP-Rule" id="MF_00197"/>
    </source>
</evidence>